<proteinExistence type="predicted"/>
<dbReference type="Pfam" id="PF01740">
    <property type="entry name" value="STAS"/>
    <property type="match status" value="1"/>
</dbReference>
<evidence type="ECO:0000313" key="2">
    <source>
        <dbReference type="EMBL" id="SHK27595.1"/>
    </source>
</evidence>
<dbReference type="STRING" id="156994.SAMN04488028_10443"/>
<dbReference type="PANTHER" id="PTHR33495">
    <property type="entry name" value="ANTI-SIGMA FACTOR ANTAGONIST TM_1081-RELATED-RELATED"/>
    <property type="match status" value="1"/>
</dbReference>
<keyword evidence="3" id="KW-1185">Reference proteome</keyword>
<dbReference type="AlphaFoldDB" id="A0A1M6R535"/>
<dbReference type="Proteomes" id="UP000184474">
    <property type="component" value="Unassembled WGS sequence"/>
</dbReference>
<dbReference type="Gene3D" id="3.30.750.24">
    <property type="entry name" value="STAS domain"/>
    <property type="match status" value="1"/>
</dbReference>
<protein>
    <submittedName>
        <fullName evidence="2">Anti-anti-sigma factor</fullName>
    </submittedName>
</protein>
<dbReference type="PROSITE" id="PS50801">
    <property type="entry name" value="STAS"/>
    <property type="match status" value="1"/>
</dbReference>
<organism evidence="2 3">
    <name type="scientific">Reichenbachiella agariperforans</name>
    <dbReference type="NCBI Taxonomy" id="156994"/>
    <lineage>
        <taxon>Bacteria</taxon>
        <taxon>Pseudomonadati</taxon>
        <taxon>Bacteroidota</taxon>
        <taxon>Cytophagia</taxon>
        <taxon>Cytophagales</taxon>
        <taxon>Reichenbachiellaceae</taxon>
        <taxon>Reichenbachiella</taxon>
    </lineage>
</organism>
<dbReference type="InterPro" id="IPR036513">
    <property type="entry name" value="STAS_dom_sf"/>
</dbReference>
<evidence type="ECO:0000313" key="3">
    <source>
        <dbReference type="Proteomes" id="UP000184474"/>
    </source>
</evidence>
<dbReference type="CDD" id="cd07043">
    <property type="entry name" value="STAS_anti-anti-sigma_factors"/>
    <property type="match status" value="1"/>
</dbReference>
<accession>A0A1M6R535</accession>
<evidence type="ECO:0000259" key="1">
    <source>
        <dbReference type="PROSITE" id="PS50801"/>
    </source>
</evidence>
<feature type="domain" description="STAS" evidence="1">
    <location>
        <begin position="1"/>
        <end position="111"/>
    </location>
</feature>
<dbReference type="EMBL" id="FRAA01000004">
    <property type="protein sequence ID" value="SHK27595.1"/>
    <property type="molecule type" value="Genomic_DNA"/>
</dbReference>
<name>A0A1M6R535_REIAG</name>
<dbReference type="SUPFAM" id="SSF52091">
    <property type="entry name" value="SpoIIaa-like"/>
    <property type="match status" value="1"/>
</dbReference>
<sequence>MKFTLDRQEKYNTIKFNEEKLDATISAELKTEFLAFQGQGVANMIVDLSEVKYIDSSGLSALLVGNRVFTEAGGTFILSGVSDHAMKLIKISQLDKVLEILPTVEESVDLVFMNELEKGLKEGEE</sequence>
<dbReference type="InterPro" id="IPR002645">
    <property type="entry name" value="STAS_dom"/>
</dbReference>
<gene>
    <name evidence="2" type="ORF">SAMN04488028_10443</name>
</gene>
<dbReference type="RefSeq" id="WP_073122641.1">
    <property type="nucleotide sequence ID" value="NZ_FRAA01000004.1"/>
</dbReference>
<dbReference type="GO" id="GO:0043856">
    <property type="term" value="F:anti-sigma factor antagonist activity"/>
    <property type="evidence" value="ECO:0007669"/>
    <property type="project" value="TreeGrafter"/>
</dbReference>
<reference evidence="3" key="1">
    <citation type="submission" date="2016-11" db="EMBL/GenBank/DDBJ databases">
        <authorList>
            <person name="Varghese N."/>
            <person name="Submissions S."/>
        </authorList>
    </citation>
    <scope>NUCLEOTIDE SEQUENCE [LARGE SCALE GENOMIC DNA]</scope>
    <source>
        <strain evidence="3">DSM 26134</strain>
    </source>
</reference>